<organism evidence="7 8">
    <name type="scientific">Paraclostridium sordellii</name>
    <name type="common">Clostridium sordellii</name>
    <dbReference type="NCBI Taxonomy" id="1505"/>
    <lineage>
        <taxon>Bacteria</taxon>
        <taxon>Bacillati</taxon>
        <taxon>Bacillota</taxon>
        <taxon>Clostridia</taxon>
        <taxon>Peptostreptococcales</taxon>
        <taxon>Peptostreptococcaceae</taxon>
        <taxon>Paraclostridium</taxon>
    </lineage>
</organism>
<keyword evidence="1" id="KW-0678">Repressor</keyword>
<dbReference type="SUPFAM" id="SSF55136">
    <property type="entry name" value="Probable bacterial effector-binding domain"/>
    <property type="match status" value="1"/>
</dbReference>
<evidence type="ECO:0000259" key="6">
    <source>
        <dbReference type="PROSITE" id="PS50937"/>
    </source>
</evidence>
<dbReference type="PROSITE" id="PS50937">
    <property type="entry name" value="HTH_MERR_2"/>
    <property type="match status" value="1"/>
</dbReference>
<dbReference type="EMBL" id="CEKZ01000003">
    <property type="protein sequence ID" value="CEQ04207.1"/>
    <property type="molecule type" value="Genomic_DNA"/>
</dbReference>
<dbReference type="GO" id="GO:0003677">
    <property type="term" value="F:DNA binding"/>
    <property type="evidence" value="ECO:0007669"/>
    <property type="project" value="UniProtKB-KW"/>
</dbReference>
<keyword evidence="2" id="KW-0805">Transcription regulation</keyword>
<dbReference type="PANTHER" id="PTHR30204:SF69">
    <property type="entry name" value="MERR-FAMILY TRANSCRIPTIONAL REGULATOR"/>
    <property type="match status" value="1"/>
</dbReference>
<dbReference type="OrthoDB" id="9773308at2"/>
<dbReference type="GO" id="GO:0003700">
    <property type="term" value="F:DNA-binding transcription factor activity"/>
    <property type="evidence" value="ECO:0007669"/>
    <property type="project" value="InterPro"/>
</dbReference>
<feature type="domain" description="HTH merR-type" evidence="6">
    <location>
        <begin position="4"/>
        <end position="74"/>
    </location>
</feature>
<sequence length="271" mass="31477">MDMKFTVGELAKLHNMSKQTLIYYDNIDLFKPNIVDENNGYRYYTSDQLEILDSILILREIGISIKDIKEFLIKRDNNKALKLLKEQKKVLDSQVKNLKRTITRLENKINTIESMHSYINGVYFEEMESEYLAVQKVDSPFNLLQTDIAFKKLLTMVHSKKYPYNYQLGTIISLANLNQKKFTCADSVFFPLYTKLKGESIIEKSKGLYAVSLHKGDYSSIGNTYDILIQNIRKNKYEIIGPSFEYCILDSLTSYTSKDYITKITIPLKSI</sequence>
<evidence type="ECO:0000313" key="8">
    <source>
        <dbReference type="Proteomes" id="UP000049127"/>
    </source>
</evidence>
<dbReference type="InterPro" id="IPR047057">
    <property type="entry name" value="MerR_fam"/>
</dbReference>
<dbReference type="InterPro" id="IPR029442">
    <property type="entry name" value="GyrI-like"/>
</dbReference>
<dbReference type="PANTHER" id="PTHR30204">
    <property type="entry name" value="REDOX-CYCLING DRUG-SENSING TRANSCRIPTIONAL ACTIVATOR SOXR"/>
    <property type="match status" value="1"/>
</dbReference>
<evidence type="ECO:0000256" key="2">
    <source>
        <dbReference type="ARBA" id="ARBA00023015"/>
    </source>
</evidence>
<name>A0A0C7QU94_PARSO</name>
<protein>
    <submittedName>
        <fullName evidence="7">MerR family transcriptional regulator</fullName>
    </submittedName>
</protein>
<reference evidence="7 8" key="1">
    <citation type="submission" date="2015-01" db="EMBL/GenBank/DDBJ databases">
        <authorList>
            <person name="Aslett A.Martin."/>
            <person name="De Silva Nishadi"/>
        </authorList>
    </citation>
    <scope>NUCLEOTIDE SEQUENCE [LARGE SCALE GENOMIC DNA]</scope>
    <source>
        <strain evidence="7 8">R28058</strain>
    </source>
</reference>
<dbReference type="Gene3D" id="3.20.80.10">
    <property type="entry name" value="Regulatory factor, effector binding domain"/>
    <property type="match status" value="1"/>
</dbReference>
<keyword evidence="5" id="KW-0175">Coiled coil</keyword>
<feature type="coiled-coil region" evidence="5">
    <location>
        <begin position="81"/>
        <end position="115"/>
    </location>
</feature>
<evidence type="ECO:0000256" key="5">
    <source>
        <dbReference type="SAM" id="Coils"/>
    </source>
</evidence>
<dbReference type="RefSeq" id="WP_055335846.1">
    <property type="nucleotide sequence ID" value="NZ_CDNF01000035.1"/>
</dbReference>
<accession>A0A0C7QU94</accession>
<dbReference type="InterPro" id="IPR011256">
    <property type="entry name" value="Reg_factor_effector_dom_sf"/>
</dbReference>
<proteinExistence type="predicted"/>
<gene>
    <name evidence="7" type="primary">bmrR_7</name>
    <name evidence="7" type="ORF">R28058_19401</name>
</gene>
<evidence type="ECO:0000256" key="4">
    <source>
        <dbReference type="ARBA" id="ARBA00023163"/>
    </source>
</evidence>
<evidence type="ECO:0000256" key="1">
    <source>
        <dbReference type="ARBA" id="ARBA00022491"/>
    </source>
</evidence>
<dbReference type="CDD" id="cd01107">
    <property type="entry name" value="HTH_BmrR"/>
    <property type="match status" value="1"/>
</dbReference>
<evidence type="ECO:0000313" key="7">
    <source>
        <dbReference type="EMBL" id="CEQ04207.1"/>
    </source>
</evidence>
<dbReference type="InterPro" id="IPR000551">
    <property type="entry name" value="MerR-type_HTH_dom"/>
</dbReference>
<dbReference type="InterPro" id="IPR009061">
    <property type="entry name" value="DNA-bd_dom_put_sf"/>
</dbReference>
<evidence type="ECO:0000256" key="3">
    <source>
        <dbReference type="ARBA" id="ARBA00023125"/>
    </source>
</evidence>
<dbReference type="SMART" id="SM00422">
    <property type="entry name" value="HTH_MERR"/>
    <property type="match status" value="1"/>
</dbReference>
<dbReference type="Pfam" id="PF13411">
    <property type="entry name" value="MerR_1"/>
    <property type="match status" value="1"/>
</dbReference>
<dbReference type="Proteomes" id="UP000049127">
    <property type="component" value="Unassembled WGS sequence"/>
</dbReference>
<dbReference type="SUPFAM" id="SSF46955">
    <property type="entry name" value="Putative DNA-binding domain"/>
    <property type="match status" value="1"/>
</dbReference>
<keyword evidence="4" id="KW-0804">Transcription</keyword>
<keyword evidence="3" id="KW-0238">DNA-binding</keyword>
<dbReference type="AlphaFoldDB" id="A0A0C7QU94"/>
<dbReference type="Gene3D" id="1.10.1660.10">
    <property type="match status" value="1"/>
</dbReference>
<dbReference type="Pfam" id="PF06445">
    <property type="entry name" value="GyrI-like"/>
    <property type="match status" value="1"/>
</dbReference>